<accession>E9HXS0</accession>
<dbReference type="OrthoDB" id="6162903at2759"/>
<dbReference type="EMBL" id="GL733067">
    <property type="protein sequence ID" value="EFX63461.1"/>
    <property type="molecule type" value="Genomic_DNA"/>
</dbReference>
<dbReference type="PANTHER" id="PTHR34494">
    <property type="entry name" value="PROTEIN CBG25024"/>
    <property type="match status" value="1"/>
</dbReference>
<reference evidence="1 2" key="1">
    <citation type="journal article" date="2011" name="Science">
        <title>The ecoresponsive genome of Daphnia pulex.</title>
        <authorList>
            <person name="Colbourne J.K."/>
            <person name="Pfrender M.E."/>
            <person name="Gilbert D."/>
            <person name="Thomas W.K."/>
            <person name="Tucker A."/>
            <person name="Oakley T.H."/>
            <person name="Tokishita S."/>
            <person name="Aerts A."/>
            <person name="Arnold G.J."/>
            <person name="Basu M.K."/>
            <person name="Bauer D.J."/>
            <person name="Caceres C.E."/>
            <person name="Carmel L."/>
            <person name="Casola C."/>
            <person name="Choi J.H."/>
            <person name="Detter J.C."/>
            <person name="Dong Q."/>
            <person name="Dusheyko S."/>
            <person name="Eads B.D."/>
            <person name="Frohlich T."/>
            <person name="Geiler-Samerotte K.A."/>
            <person name="Gerlach D."/>
            <person name="Hatcher P."/>
            <person name="Jogdeo S."/>
            <person name="Krijgsveld J."/>
            <person name="Kriventseva E.V."/>
            <person name="Kultz D."/>
            <person name="Laforsch C."/>
            <person name="Lindquist E."/>
            <person name="Lopez J."/>
            <person name="Manak J.R."/>
            <person name="Muller J."/>
            <person name="Pangilinan J."/>
            <person name="Patwardhan R.P."/>
            <person name="Pitluck S."/>
            <person name="Pritham E.J."/>
            <person name="Rechtsteiner A."/>
            <person name="Rho M."/>
            <person name="Rogozin I.B."/>
            <person name="Sakarya O."/>
            <person name="Salamov A."/>
            <person name="Schaack S."/>
            <person name="Shapiro H."/>
            <person name="Shiga Y."/>
            <person name="Skalitzky C."/>
            <person name="Smith Z."/>
            <person name="Souvorov A."/>
            <person name="Sung W."/>
            <person name="Tang Z."/>
            <person name="Tsuchiya D."/>
            <person name="Tu H."/>
            <person name="Vos H."/>
            <person name="Wang M."/>
            <person name="Wolf Y.I."/>
            <person name="Yamagata H."/>
            <person name="Yamada T."/>
            <person name="Ye Y."/>
            <person name="Shaw J.R."/>
            <person name="Andrews J."/>
            <person name="Crease T.J."/>
            <person name="Tang H."/>
            <person name="Lucas S.M."/>
            <person name="Robertson H.M."/>
            <person name="Bork P."/>
            <person name="Koonin E.V."/>
            <person name="Zdobnov E.M."/>
            <person name="Grigoriev I.V."/>
            <person name="Lynch M."/>
            <person name="Boore J.L."/>
        </authorList>
    </citation>
    <scope>NUCLEOTIDE SEQUENCE [LARGE SCALE GENOMIC DNA]</scope>
</reference>
<dbReference type="HOGENOM" id="CLU_1435790_0_0_1"/>
<dbReference type="AlphaFoldDB" id="E9HXS0"/>
<evidence type="ECO:0000313" key="1">
    <source>
        <dbReference type="EMBL" id="EFX63461.1"/>
    </source>
</evidence>
<dbReference type="InParanoid" id="E9HXS0"/>
<keyword evidence="2" id="KW-1185">Reference proteome</keyword>
<organism evidence="1 2">
    <name type="scientific">Daphnia pulex</name>
    <name type="common">Water flea</name>
    <dbReference type="NCBI Taxonomy" id="6669"/>
    <lineage>
        <taxon>Eukaryota</taxon>
        <taxon>Metazoa</taxon>
        <taxon>Ecdysozoa</taxon>
        <taxon>Arthropoda</taxon>
        <taxon>Crustacea</taxon>
        <taxon>Branchiopoda</taxon>
        <taxon>Diplostraca</taxon>
        <taxon>Cladocera</taxon>
        <taxon>Anomopoda</taxon>
        <taxon>Daphniidae</taxon>
        <taxon>Daphnia</taxon>
    </lineage>
</organism>
<dbReference type="Proteomes" id="UP000000305">
    <property type="component" value="Unassembled WGS sequence"/>
</dbReference>
<dbReference type="eggNOG" id="ENOG502SCCP">
    <property type="taxonomic scope" value="Eukaryota"/>
</dbReference>
<evidence type="ECO:0000313" key="2">
    <source>
        <dbReference type="Proteomes" id="UP000000305"/>
    </source>
</evidence>
<name>E9HXS0_DAPPU</name>
<sequence>MSFLNYIPGVAHAKALTHLVFNDKEGAERTTETFHTKTPIVSHLMAGIAKVAGEDELAQKCWDGGNSSLNALPVVGHVKGIGHYVVGDIKGGNQAMANATSTTLNMADGIPVVGHAKGIVHYVCGDTEGGNKAMKAATRTTAVMGAGAGGFLVGGPVGAVAGGTVPFIKTTRAHDKINEKVELEREMAT</sequence>
<dbReference type="KEGG" id="dpx:DAPPUDRAFT_268392"/>
<gene>
    <name evidence="1" type="ORF">DAPPUDRAFT_268392</name>
</gene>
<dbReference type="PhylomeDB" id="E9HXS0"/>
<dbReference type="PANTHER" id="PTHR34494:SF1">
    <property type="entry name" value="PROTEIN CBG25024"/>
    <property type="match status" value="1"/>
</dbReference>
<proteinExistence type="predicted"/>
<protein>
    <submittedName>
        <fullName evidence="1">Uncharacterized protein</fullName>
    </submittedName>
</protein>